<dbReference type="EMBL" id="MU839010">
    <property type="protein sequence ID" value="KAK1766925.1"/>
    <property type="molecule type" value="Genomic_DNA"/>
</dbReference>
<dbReference type="SUPFAM" id="SSF57701">
    <property type="entry name" value="Zn2/Cys6 DNA-binding domain"/>
    <property type="match status" value="1"/>
</dbReference>
<feature type="domain" description="Zn(2)-C6 fungal-type" evidence="3">
    <location>
        <begin position="32"/>
        <end position="62"/>
    </location>
</feature>
<dbReference type="Pfam" id="PF00172">
    <property type="entry name" value="Zn_clus"/>
    <property type="match status" value="1"/>
</dbReference>
<dbReference type="PANTHER" id="PTHR47784:SF9">
    <property type="entry name" value="ZN(II)2CYS6 TRANSCRIPTION FACTOR (EUROFUNG)"/>
    <property type="match status" value="1"/>
</dbReference>
<evidence type="ECO:0000313" key="5">
    <source>
        <dbReference type="Proteomes" id="UP001244011"/>
    </source>
</evidence>
<organism evidence="4 5">
    <name type="scientific">Phialemonium atrogriseum</name>
    <dbReference type="NCBI Taxonomy" id="1093897"/>
    <lineage>
        <taxon>Eukaryota</taxon>
        <taxon>Fungi</taxon>
        <taxon>Dikarya</taxon>
        <taxon>Ascomycota</taxon>
        <taxon>Pezizomycotina</taxon>
        <taxon>Sordariomycetes</taxon>
        <taxon>Sordariomycetidae</taxon>
        <taxon>Cephalothecales</taxon>
        <taxon>Cephalothecaceae</taxon>
        <taxon>Phialemonium</taxon>
    </lineage>
</organism>
<evidence type="ECO:0000256" key="2">
    <source>
        <dbReference type="SAM" id="MobiDB-lite"/>
    </source>
</evidence>
<dbReference type="GO" id="GO:0001228">
    <property type="term" value="F:DNA-binding transcription activator activity, RNA polymerase II-specific"/>
    <property type="evidence" value="ECO:0007669"/>
    <property type="project" value="TreeGrafter"/>
</dbReference>
<comment type="caution">
    <text evidence="4">The sequence shown here is derived from an EMBL/GenBank/DDBJ whole genome shotgun (WGS) entry which is preliminary data.</text>
</comment>
<reference evidence="4" key="1">
    <citation type="submission" date="2023-06" db="EMBL/GenBank/DDBJ databases">
        <title>Genome-scale phylogeny and comparative genomics of the fungal order Sordariales.</title>
        <authorList>
            <consortium name="Lawrence Berkeley National Laboratory"/>
            <person name="Hensen N."/>
            <person name="Bonometti L."/>
            <person name="Westerberg I."/>
            <person name="Brannstrom I.O."/>
            <person name="Guillou S."/>
            <person name="Cros-Aarteil S."/>
            <person name="Calhoun S."/>
            <person name="Haridas S."/>
            <person name="Kuo A."/>
            <person name="Mondo S."/>
            <person name="Pangilinan J."/>
            <person name="Riley R."/>
            <person name="Labutti K."/>
            <person name="Andreopoulos B."/>
            <person name="Lipzen A."/>
            <person name="Chen C."/>
            <person name="Yanf M."/>
            <person name="Daum C."/>
            <person name="Ng V."/>
            <person name="Clum A."/>
            <person name="Steindorff A."/>
            <person name="Ohm R."/>
            <person name="Martin F."/>
            <person name="Silar P."/>
            <person name="Natvig D."/>
            <person name="Lalanne C."/>
            <person name="Gautier V."/>
            <person name="Ament-Velasquez S.L."/>
            <person name="Kruys A."/>
            <person name="Hutchinson M.I."/>
            <person name="Powell A.J."/>
            <person name="Barry K."/>
            <person name="Miller A.N."/>
            <person name="Grigoriev I.V."/>
            <person name="Debuchy R."/>
            <person name="Gladieux P."/>
            <person name="Thoren M.H."/>
            <person name="Johannesson H."/>
        </authorList>
    </citation>
    <scope>NUCLEOTIDE SEQUENCE</scope>
    <source>
        <strain evidence="4">8032-3</strain>
    </source>
</reference>
<sequence>MSGTFHVFSVNEADLKLRDHKKRRPHSKSKSGCLSCKARRVKCDQAKPRCLRCQRNGLGCSYTPGEPTALTRHSTSRQVSRSLPLLPHLDLPISDPSGRQYGTPAAALLHHFAHNWRTIFALPGAGDVLPLCPGRPHLTNAVLALAACHLRHHAGGHGGHGPPPPDPHRVAEHFRGSLALRDFRAAMSQRPLDALARADTGVLVLAAVLLNLLAFVLPADEDVASWTAGAEAAGADPSRSWVFSARPDRLGWLAVQFGLRPLLLETRPRRRGISLGPLLGAPQYDEGGEFSKGGLALLDGVPDAWLDVFGLARGREGRGVSSSSSEVAQFLFQDPLRLLVVLRDLEPVDANIYMYLRFVGTLEHEFRSLLYERDEKALWLFGYWLGLMCRFEHIWWCGRRVRRDFTAIVMWLRSCGVTARPGREGLLWTDMMMDLEDTPSWLPTSSMPSEETQPEVTSSLSVVPQNGQQK</sequence>
<dbReference type="SMART" id="SM00066">
    <property type="entry name" value="GAL4"/>
    <property type="match status" value="1"/>
</dbReference>
<dbReference type="PRINTS" id="PR00755">
    <property type="entry name" value="AFLATOXINBRP"/>
</dbReference>
<evidence type="ECO:0000259" key="3">
    <source>
        <dbReference type="PROSITE" id="PS50048"/>
    </source>
</evidence>
<evidence type="ECO:0000256" key="1">
    <source>
        <dbReference type="ARBA" id="ARBA00023242"/>
    </source>
</evidence>
<dbReference type="PANTHER" id="PTHR47784">
    <property type="entry name" value="STEROL UPTAKE CONTROL PROTEIN 2"/>
    <property type="match status" value="1"/>
</dbReference>
<keyword evidence="5" id="KW-1185">Reference proteome</keyword>
<protein>
    <recommendedName>
        <fullName evidence="3">Zn(2)-C6 fungal-type domain-containing protein</fullName>
    </recommendedName>
</protein>
<dbReference type="InterPro" id="IPR001138">
    <property type="entry name" value="Zn2Cys6_DnaBD"/>
</dbReference>
<dbReference type="RefSeq" id="XP_060283138.1">
    <property type="nucleotide sequence ID" value="XM_060431541.1"/>
</dbReference>
<dbReference type="AlphaFoldDB" id="A0AAJ0BYN9"/>
<dbReference type="Gene3D" id="4.10.240.10">
    <property type="entry name" value="Zn(2)-C6 fungal-type DNA-binding domain"/>
    <property type="match status" value="1"/>
</dbReference>
<dbReference type="PROSITE" id="PS50048">
    <property type="entry name" value="ZN2_CY6_FUNGAL_2"/>
    <property type="match status" value="1"/>
</dbReference>
<dbReference type="GeneID" id="85314728"/>
<accession>A0AAJ0BYN9</accession>
<keyword evidence="1" id="KW-0539">Nucleus</keyword>
<dbReference type="Proteomes" id="UP001244011">
    <property type="component" value="Unassembled WGS sequence"/>
</dbReference>
<dbReference type="PROSITE" id="PS00463">
    <property type="entry name" value="ZN2_CY6_FUNGAL_1"/>
    <property type="match status" value="1"/>
</dbReference>
<gene>
    <name evidence="4" type="ORF">QBC33DRAFT_588298</name>
</gene>
<dbReference type="GO" id="GO:0008270">
    <property type="term" value="F:zinc ion binding"/>
    <property type="evidence" value="ECO:0007669"/>
    <property type="project" value="InterPro"/>
</dbReference>
<name>A0AAJ0BYN9_9PEZI</name>
<evidence type="ECO:0000313" key="4">
    <source>
        <dbReference type="EMBL" id="KAK1766925.1"/>
    </source>
</evidence>
<feature type="region of interest" description="Disordered" evidence="2">
    <location>
        <begin position="443"/>
        <end position="470"/>
    </location>
</feature>
<dbReference type="InterPro" id="IPR036864">
    <property type="entry name" value="Zn2-C6_fun-type_DNA-bd_sf"/>
</dbReference>
<dbReference type="InterPro" id="IPR053157">
    <property type="entry name" value="Sterol_Uptake_Regulator"/>
</dbReference>
<proteinExistence type="predicted"/>
<dbReference type="CDD" id="cd00067">
    <property type="entry name" value="GAL4"/>
    <property type="match status" value="1"/>
</dbReference>